<dbReference type="Pfam" id="PF06999">
    <property type="entry name" value="Suc_Fer-like"/>
    <property type="match status" value="1"/>
</dbReference>
<protein>
    <submittedName>
        <fullName evidence="1">Sucrase ferredoxin</fullName>
    </submittedName>
</protein>
<dbReference type="EMBL" id="JAAVJD010000019">
    <property type="protein sequence ID" value="NJQ04920.1"/>
    <property type="molecule type" value="Genomic_DNA"/>
</dbReference>
<accession>A0A7X6HY14</accession>
<evidence type="ECO:0000313" key="2">
    <source>
        <dbReference type="Proteomes" id="UP000578686"/>
    </source>
</evidence>
<dbReference type="Proteomes" id="UP000578686">
    <property type="component" value="Unassembled WGS sequence"/>
</dbReference>
<dbReference type="InterPro" id="IPR009737">
    <property type="entry name" value="Aim32/Apd1-like"/>
</dbReference>
<keyword evidence="2" id="KW-1185">Reference proteome</keyword>
<name>A0A7X6HY14_9ACTN</name>
<dbReference type="InterPro" id="IPR036249">
    <property type="entry name" value="Thioredoxin-like_sf"/>
</dbReference>
<dbReference type="InterPro" id="IPR010350">
    <property type="entry name" value="Aim32/Apd1-like_bac"/>
</dbReference>
<dbReference type="AlphaFoldDB" id="A0A7X6HY14"/>
<reference evidence="1 2" key="1">
    <citation type="submission" date="2020-03" db="EMBL/GenBank/DDBJ databases">
        <title>Draft genome of Streptomyces sp. ventii, isolated from the Axial Seamount in the Pacific Ocean, and resequencing of the two type strains Streptomyces lonarensis strain NCL 716 and Streptomyces bohaiensis strain 11A07.</title>
        <authorList>
            <person name="Loughran R.M."/>
            <person name="Pfannmuller K.M."/>
            <person name="Wasson B.J."/>
            <person name="Deadmond M.C."/>
            <person name="Paddock B.E."/>
            <person name="Koyack M.J."/>
            <person name="Gallegos D.A."/>
            <person name="Mitchell E.A."/>
            <person name="Ushijima B."/>
            <person name="Saw J.H."/>
            <person name="Mcphail K.L."/>
            <person name="Videau P."/>
        </authorList>
    </citation>
    <scope>NUCLEOTIDE SEQUENCE [LARGE SCALE GENOMIC DNA]</scope>
    <source>
        <strain evidence="1 2">NCL716</strain>
    </source>
</reference>
<dbReference type="SUPFAM" id="SSF52833">
    <property type="entry name" value="Thioredoxin-like"/>
    <property type="match status" value="1"/>
</dbReference>
<organism evidence="1 2">
    <name type="scientific">Streptomyces lonarensis</name>
    <dbReference type="NCBI Taxonomy" id="700599"/>
    <lineage>
        <taxon>Bacteria</taxon>
        <taxon>Bacillati</taxon>
        <taxon>Actinomycetota</taxon>
        <taxon>Actinomycetes</taxon>
        <taxon>Kitasatosporales</taxon>
        <taxon>Streptomycetaceae</taxon>
        <taxon>Streptomyces</taxon>
    </lineage>
</organism>
<gene>
    <name evidence="1" type="ORF">HCN56_04820</name>
</gene>
<dbReference type="PIRSF" id="PIRSF035042">
    <property type="entry name" value="UCP035042_thirdx"/>
    <property type="match status" value="1"/>
</dbReference>
<dbReference type="CDD" id="cd03062">
    <property type="entry name" value="TRX_Fd_Sucrase"/>
    <property type="match status" value="1"/>
</dbReference>
<sequence length="316" mass="33303">MTFCADASRDQAESLAGTAATARTWLLLEQPGPWGAKALTQSRLDPALGRFLESAPESGVRAALIRRPGRDARLGGARRVLLAHTPPGRAWVRTALIDDPEELRALDLAALAAGDHGGFGEPHPGGPVALVCTNGRRDRCCAMLGRPLAAELAAAGHDVWETTHIGGHRFSPTLLTLPHGYAWGRMSAATARHVLAELGEGRTVVDGCRGRSCWPRPAQAAELAVRRYGADPHADALEVVDVVDTAGDDTVGTAGEPRPGRWRVTVARLDGRQHWEATVAEKATLPASPASCGAAALPQSRMEVLAVRPLLPASAD</sequence>
<evidence type="ECO:0000313" key="1">
    <source>
        <dbReference type="EMBL" id="NJQ04920.1"/>
    </source>
</evidence>
<proteinExistence type="predicted"/>
<comment type="caution">
    <text evidence="1">The sequence shown here is derived from an EMBL/GenBank/DDBJ whole genome shotgun (WGS) entry which is preliminary data.</text>
</comment>
<dbReference type="RefSeq" id="WP_167968215.1">
    <property type="nucleotide sequence ID" value="NZ_BHZG01000191.1"/>
</dbReference>